<accession>A0A8J1U6F5</accession>
<dbReference type="Proteomes" id="UP000749559">
    <property type="component" value="Unassembled WGS sequence"/>
</dbReference>
<evidence type="ECO:0000313" key="3">
    <source>
        <dbReference type="Proteomes" id="UP000749559"/>
    </source>
</evidence>
<dbReference type="OrthoDB" id="5945439at2759"/>
<dbReference type="EMBL" id="CAIIXF020000008">
    <property type="protein sequence ID" value="CAH1791409.1"/>
    <property type="molecule type" value="Genomic_DNA"/>
</dbReference>
<gene>
    <name evidence="2" type="ORF">OFUS_LOCUS16493</name>
</gene>
<proteinExistence type="predicted"/>
<protein>
    <submittedName>
        <fullName evidence="2">Uncharacterized protein</fullName>
    </submittedName>
</protein>
<evidence type="ECO:0000313" key="2">
    <source>
        <dbReference type="EMBL" id="CAH1791409.1"/>
    </source>
</evidence>
<sequence length="110" mass="12955">MSEQQEKPAQQEQTQQKQGQQLSGKDHLALGESRETWCAVELKKEQDWCRATRKHYHQQFDSSVFAPLDKLPESEPRCTFEVNAPTHRHKRHYNGLSKSQSYYFLLYSSI</sequence>
<feature type="compositionally biased region" description="Low complexity" evidence="1">
    <location>
        <begin position="7"/>
        <end position="21"/>
    </location>
</feature>
<organism evidence="2 3">
    <name type="scientific">Owenia fusiformis</name>
    <name type="common">Polychaete worm</name>
    <dbReference type="NCBI Taxonomy" id="6347"/>
    <lineage>
        <taxon>Eukaryota</taxon>
        <taxon>Metazoa</taxon>
        <taxon>Spiralia</taxon>
        <taxon>Lophotrochozoa</taxon>
        <taxon>Annelida</taxon>
        <taxon>Polychaeta</taxon>
        <taxon>Sedentaria</taxon>
        <taxon>Canalipalpata</taxon>
        <taxon>Sabellida</taxon>
        <taxon>Oweniida</taxon>
        <taxon>Oweniidae</taxon>
        <taxon>Owenia</taxon>
    </lineage>
</organism>
<feature type="region of interest" description="Disordered" evidence="1">
    <location>
        <begin position="1"/>
        <end position="26"/>
    </location>
</feature>
<keyword evidence="3" id="KW-1185">Reference proteome</keyword>
<dbReference type="AlphaFoldDB" id="A0A8J1U6F5"/>
<comment type="caution">
    <text evidence="2">The sequence shown here is derived from an EMBL/GenBank/DDBJ whole genome shotgun (WGS) entry which is preliminary data.</text>
</comment>
<reference evidence="2" key="1">
    <citation type="submission" date="2022-03" db="EMBL/GenBank/DDBJ databases">
        <authorList>
            <person name="Martin C."/>
        </authorList>
    </citation>
    <scope>NUCLEOTIDE SEQUENCE</scope>
</reference>
<evidence type="ECO:0000256" key="1">
    <source>
        <dbReference type="SAM" id="MobiDB-lite"/>
    </source>
</evidence>
<name>A0A8J1U6F5_OWEFU</name>